<organism evidence="1 2">
    <name type="scientific">Melastoma candidum</name>
    <dbReference type="NCBI Taxonomy" id="119954"/>
    <lineage>
        <taxon>Eukaryota</taxon>
        <taxon>Viridiplantae</taxon>
        <taxon>Streptophyta</taxon>
        <taxon>Embryophyta</taxon>
        <taxon>Tracheophyta</taxon>
        <taxon>Spermatophyta</taxon>
        <taxon>Magnoliopsida</taxon>
        <taxon>eudicotyledons</taxon>
        <taxon>Gunneridae</taxon>
        <taxon>Pentapetalae</taxon>
        <taxon>rosids</taxon>
        <taxon>malvids</taxon>
        <taxon>Myrtales</taxon>
        <taxon>Melastomataceae</taxon>
        <taxon>Melastomatoideae</taxon>
        <taxon>Melastomateae</taxon>
        <taxon>Melastoma</taxon>
    </lineage>
</organism>
<protein>
    <submittedName>
        <fullName evidence="1">Uncharacterized protein</fullName>
    </submittedName>
</protein>
<comment type="caution">
    <text evidence="1">The sequence shown here is derived from an EMBL/GenBank/DDBJ whole genome shotgun (WGS) entry which is preliminary data.</text>
</comment>
<name>A0ACB9RSK4_9MYRT</name>
<evidence type="ECO:0000313" key="1">
    <source>
        <dbReference type="EMBL" id="KAI4380811.1"/>
    </source>
</evidence>
<gene>
    <name evidence="1" type="ORF">MLD38_006958</name>
</gene>
<dbReference type="EMBL" id="CM042882">
    <property type="protein sequence ID" value="KAI4380811.1"/>
    <property type="molecule type" value="Genomic_DNA"/>
</dbReference>
<keyword evidence="2" id="KW-1185">Reference proteome</keyword>
<accession>A0ACB9RSK4</accession>
<reference evidence="2" key="1">
    <citation type="journal article" date="2023" name="Front. Plant Sci.">
        <title>Chromosomal-level genome assembly of Melastoma candidum provides insights into trichome evolution.</title>
        <authorList>
            <person name="Zhong Y."/>
            <person name="Wu W."/>
            <person name="Sun C."/>
            <person name="Zou P."/>
            <person name="Liu Y."/>
            <person name="Dai S."/>
            <person name="Zhou R."/>
        </authorList>
    </citation>
    <scope>NUCLEOTIDE SEQUENCE [LARGE SCALE GENOMIC DNA]</scope>
</reference>
<sequence>MSADVQPTKTQIVERLNLKPHETCNGYFAETFRDTSIVLPRSHLPPNCKVDHHVSTCIYFLLPSGHLSYFHRTTCAQTFHFYLGEPLTVVELNEKDGTFKVTCVGPDVITRDHRLQHTVPPNVWFGSIPTKDYIISSDGVVSKSPARDAEKHYSLVGCTCAPGFHYEDSELARRSELAFLFPGAEALISLLTSAD</sequence>
<proteinExistence type="predicted"/>
<dbReference type="Proteomes" id="UP001057402">
    <property type="component" value="Chromosome 3"/>
</dbReference>
<evidence type="ECO:0000313" key="2">
    <source>
        <dbReference type="Proteomes" id="UP001057402"/>
    </source>
</evidence>